<keyword evidence="4" id="KW-0325">Glycoprotein</keyword>
<dbReference type="OrthoDB" id="1600564at2759"/>
<dbReference type="Proteomes" id="UP000231279">
    <property type="component" value="Unassembled WGS sequence"/>
</dbReference>
<dbReference type="Pfam" id="PF00657">
    <property type="entry name" value="Lipase_GDSL"/>
    <property type="match status" value="1"/>
</dbReference>
<evidence type="ECO:0000256" key="4">
    <source>
        <dbReference type="ARBA" id="ARBA00023180"/>
    </source>
</evidence>
<dbReference type="SUPFAM" id="SSF52266">
    <property type="entry name" value="SGNH hydrolase"/>
    <property type="match status" value="1"/>
</dbReference>
<dbReference type="STRING" id="429701.A0A2G9HMU5"/>
<keyword evidence="7" id="KW-1185">Reference proteome</keyword>
<dbReference type="InterPro" id="IPR001087">
    <property type="entry name" value="GDSL"/>
</dbReference>
<dbReference type="PANTHER" id="PTHR22835">
    <property type="entry name" value="ZINC FINGER FYVE DOMAIN CONTAINING PROTEIN"/>
    <property type="match status" value="1"/>
</dbReference>
<dbReference type="CDD" id="cd01837">
    <property type="entry name" value="SGNH_plant_lipase_like"/>
    <property type="match status" value="1"/>
</dbReference>
<comment type="caution">
    <text evidence="6">The sequence shown here is derived from an EMBL/GenBank/DDBJ whole genome shotgun (WGS) entry which is preliminary data.</text>
</comment>
<organism evidence="6 7">
    <name type="scientific">Handroanthus impetiginosus</name>
    <dbReference type="NCBI Taxonomy" id="429701"/>
    <lineage>
        <taxon>Eukaryota</taxon>
        <taxon>Viridiplantae</taxon>
        <taxon>Streptophyta</taxon>
        <taxon>Embryophyta</taxon>
        <taxon>Tracheophyta</taxon>
        <taxon>Spermatophyta</taxon>
        <taxon>Magnoliopsida</taxon>
        <taxon>eudicotyledons</taxon>
        <taxon>Gunneridae</taxon>
        <taxon>Pentapetalae</taxon>
        <taxon>asterids</taxon>
        <taxon>lamiids</taxon>
        <taxon>Lamiales</taxon>
        <taxon>Bignoniaceae</taxon>
        <taxon>Crescentiina</taxon>
        <taxon>Tabebuia alliance</taxon>
        <taxon>Handroanthus</taxon>
    </lineage>
</organism>
<sequence>MKKKMAMCHSPPKPPSSEMAFAQTIILLFLTTLSAWAAGTESTFGCYESIISFGDSIADTGNLLRLKPANNQPKSARLPYGRTFFHHPTGRFSDGRLIIDFIAESLGLPLVQPYLGGADAALTGRSFDKGVNFALAGATALDISFFEERGIYNPMTNVSLGTQLRWFKQFLATIPEGRNFLQRSLILMGEIGGNDYNYPLEQGKSLQVTQSFGTAVVDSIGSTIQELIKLGAKTILVPGNFPIGCIPVFLTQFEKFSSKKDYDSTTGCINWLNKLSIYHNELLQKELTRVQKLHPHVHIIYADYYNATLRLYLSPTQFGLSKDSLRACCGAGGPYNFNDLVRCGSPGATCCNDPSIFTSWDGLHFTEAAYRLIAQGLLQGPYTTPRFKDICPSVTISSPAAQVYEY</sequence>
<feature type="chain" id="PRO_5013950295" evidence="5">
    <location>
        <begin position="38"/>
        <end position="406"/>
    </location>
</feature>
<evidence type="ECO:0000256" key="3">
    <source>
        <dbReference type="ARBA" id="ARBA00022801"/>
    </source>
</evidence>
<evidence type="ECO:0000313" key="6">
    <source>
        <dbReference type="EMBL" id="PIN18842.1"/>
    </source>
</evidence>
<dbReference type="EMBL" id="NKXS01001390">
    <property type="protein sequence ID" value="PIN18842.1"/>
    <property type="molecule type" value="Genomic_DNA"/>
</dbReference>
<evidence type="ECO:0000256" key="1">
    <source>
        <dbReference type="ARBA" id="ARBA00008668"/>
    </source>
</evidence>
<dbReference type="InterPro" id="IPR036514">
    <property type="entry name" value="SGNH_hydro_sf"/>
</dbReference>
<name>A0A2G9HMU5_9LAMI</name>
<accession>A0A2G9HMU5</accession>
<keyword evidence="3 6" id="KW-0378">Hydrolase</keyword>
<gene>
    <name evidence="6" type="ORF">CDL12_08471</name>
</gene>
<evidence type="ECO:0000313" key="7">
    <source>
        <dbReference type="Proteomes" id="UP000231279"/>
    </source>
</evidence>
<evidence type="ECO:0000256" key="5">
    <source>
        <dbReference type="SAM" id="SignalP"/>
    </source>
</evidence>
<protein>
    <submittedName>
        <fullName evidence="6">Sinapine esterase</fullName>
        <ecNumber evidence="6">3.1.1.49</ecNumber>
    </submittedName>
</protein>
<proteinExistence type="inferred from homology"/>
<dbReference type="Gene3D" id="3.40.50.1110">
    <property type="entry name" value="SGNH hydrolase"/>
    <property type="match status" value="1"/>
</dbReference>
<evidence type="ECO:0000256" key="2">
    <source>
        <dbReference type="ARBA" id="ARBA00022729"/>
    </source>
</evidence>
<feature type="signal peptide" evidence="5">
    <location>
        <begin position="1"/>
        <end position="37"/>
    </location>
</feature>
<dbReference type="AlphaFoldDB" id="A0A2G9HMU5"/>
<dbReference type="EC" id="3.1.1.49" evidence="6"/>
<reference evidence="7" key="1">
    <citation type="journal article" date="2018" name="Gigascience">
        <title>Genome assembly of the Pink Ipe (Handroanthus impetiginosus, Bignoniaceae), a highly valued, ecologically keystone Neotropical timber forest tree.</title>
        <authorList>
            <person name="Silva-Junior O.B."/>
            <person name="Grattapaglia D."/>
            <person name="Novaes E."/>
            <person name="Collevatti R.G."/>
        </authorList>
    </citation>
    <scope>NUCLEOTIDE SEQUENCE [LARGE SCALE GENOMIC DNA]</scope>
    <source>
        <strain evidence="7">cv. UFG-1</strain>
    </source>
</reference>
<dbReference type="InterPro" id="IPR035669">
    <property type="entry name" value="SGNH_plant_lipase-like"/>
</dbReference>
<keyword evidence="2 5" id="KW-0732">Signal</keyword>
<dbReference type="PANTHER" id="PTHR22835:SF683">
    <property type="entry name" value="OS05G0506800 PROTEIN"/>
    <property type="match status" value="1"/>
</dbReference>
<dbReference type="GO" id="GO:0050285">
    <property type="term" value="F:sinapine esterase activity"/>
    <property type="evidence" value="ECO:0007669"/>
    <property type="project" value="UniProtKB-EC"/>
</dbReference>
<comment type="similarity">
    <text evidence="1">Belongs to the 'GDSL' lipolytic enzyme family.</text>
</comment>